<protein>
    <recommendedName>
        <fullName evidence="5">Dioxygenase</fullName>
        <ecNumber evidence="5">1.13.11.-</ecNumber>
    </recommendedName>
</protein>
<evidence type="ECO:0000256" key="3">
    <source>
        <dbReference type="ARBA" id="ARBA00023002"/>
    </source>
</evidence>
<dbReference type="PANTHER" id="PTHR10543:SF89">
    <property type="entry name" value="CAROTENOID 9,10(9',10')-CLEAVAGE DIOXYGENASE 1"/>
    <property type="match status" value="1"/>
</dbReference>
<dbReference type="Proteomes" id="UP001500979">
    <property type="component" value="Unassembled WGS sequence"/>
</dbReference>
<gene>
    <name evidence="6" type="ORF">GCM10010470_10320</name>
</gene>
<evidence type="ECO:0000256" key="2">
    <source>
        <dbReference type="ARBA" id="ARBA00022723"/>
    </source>
</evidence>
<keyword evidence="4 5" id="KW-0408">Iron</keyword>
<dbReference type="SUPFAM" id="SSF51004">
    <property type="entry name" value="C-terminal (heme d1) domain of cytochrome cd1-nitrite reductase"/>
    <property type="match status" value="1"/>
</dbReference>
<dbReference type="RefSeq" id="WP_344678226.1">
    <property type="nucleotide sequence ID" value="NZ_BAAAUX010000005.1"/>
</dbReference>
<proteinExistence type="inferred from homology"/>
<comment type="cofactor">
    <cofactor evidence="5">
        <name>Fe(2+)</name>
        <dbReference type="ChEBI" id="CHEBI:29033"/>
    </cofactor>
    <text evidence="5">Binds 1 Fe(2+) ion per subunit.</text>
</comment>
<evidence type="ECO:0000313" key="6">
    <source>
        <dbReference type="EMBL" id="GAA2778794.1"/>
    </source>
</evidence>
<dbReference type="EMBL" id="BAAAUX010000005">
    <property type="protein sequence ID" value="GAA2778794.1"/>
    <property type="molecule type" value="Genomic_DNA"/>
</dbReference>
<evidence type="ECO:0000256" key="4">
    <source>
        <dbReference type="ARBA" id="ARBA00023004"/>
    </source>
</evidence>
<accession>A0ABN3V620</accession>
<dbReference type="InterPro" id="IPR011048">
    <property type="entry name" value="Haem_d1_sf"/>
</dbReference>
<keyword evidence="5" id="KW-0223">Dioxygenase</keyword>
<evidence type="ECO:0000313" key="7">
    <source>
        <dbReference type="Proteomes" id="UP001500979"/>
    </source>
</evidence>
<dbReference type="EC" id="1.13.11.-" evidence="5"/>
<keyword evidence="3 5" id="KW-0560">Oxidoreductase</keyword>
<keyword evidence="2 5" id="KW-0479">Metal-binding</keyword>
<comment type="caution">
    <text evidence="6">The sequence shown here is derived from an EMBL/GenBank/DDBJ whole genome shotgun (WGS) entry which is preliminary data.</text>
</comment>
<name>A0ABN3V620_9PSEU</name>
<evidence type="ECO:0000256" key="1">
    <source>
        <dbReference type="ARBA" id="ARBA00006787"/>
    </source>
</evidence>
<organism evidence="6 7">
    <name type="scientific">Saccharopolyspora taberi</name>
    <dbReference type="NCBI Taxonomy" id="60895"/>
    <lineage>
        <taxon>Bacteria</taxon>
        <taxon>Bacillati</taxon>
        <taxon>Actinomycetota</taxon>
        <taxon>Actinomycetes</taxon>
        <taxon>Pseudonocardiales</taxon>
        <taxon>Pseudonocardiaceae</taxon>
        <taxon>Saccharopolyspora</taxon>
    </lineage>
</organism>
<reference evidence="6 7" key="1">
    <citation type="journal article" date="2019" name="Int. J. Syst. Evol. Microbiol.">
        <title>The Global Catalogue of Microorganisms (GCM) 10K type strain sequencing project: providing services to taxonomists for standard genome sequencing and annotation.</title>
        <authorList>
            <consortium name="The Broad Institute Genomics Platform"/>
            <consortium name="The Broad Institute Genome Sequencing Center for Infectious Disease"/>
            <person name="Wu L."/>
            <person name="Ma J."/>
        </authorList>
    </citation>
    <scope>NUCLEOTIDE SEQUENCE [LARGE SCALE GENOMIC DNA]</scope>
    <source>
        <strain evidence="6 7">JCM 9383</strain>
    </source>
</reference>
<dbReference type="PANTHER" id="PTHR10543">
    <property type="entry name" value="BETA-CAROTENE DIOXYGENASE"/>
    <property type="match status" value="1"/>
</dbReference>
<comment type="similarity">
    <text evidence="1 5">Belongs to the carotenoid oxygenase family.</text>
</comment>
<dbReference type="InterPro" id="IPR004294">
    <property type="entry name" value="Carotenoid_Oase"/>
</dbReference>
<sequence>MTAYLEGHLAPVPDEIESFDLPVTGALPPELTGRYLRNGPNPRPGADPGHWFGGDGMLHGIRLRGGRAEWYRNRWVRTGQLAGERRFRPDGTLDMSVHSANTHIVGHADRLLALCEAGLPYEVTGELDTLGPHDFGGKLLTPMTAHPKQDPVSGKLYFFGYSFQPPFLTYHRLSAAGELERSVEVDLPAPIMMHDFAITERHVVWLDLPLTFDLGLVGSGIPFRWNDEHPTRLGVMDRDGGTRVQWFEIDPCFVFHVGNAHEDAAGRIVLDAVRYSRTAFRSVWSGMSGSAAESGDSGGSLHRWTLDPATGVAREQALDDLAVEFPTINEDRVGLGHRYVYAAGGSGSVVKYDTRSGSPAVHDLAPHQVAGEAVFVPSGGGEDEGWLLSVVTDTAADSSELLVLDATSVEPVASVALPRRVPSGFHGSWIGDTE</sequence>
<evidence type="ECO:0000256" key="5">
    <source>
        <dbReference type="RuleBase" id="RU364048"/>
    </source>
</evidence>
<dbReference type="Pfam" id="PF03055">
    <property type="entry name" value="RPE65"/>
    <property type="match status" value="1"/>
</dbReference>
<keyword evidence="7" id="KW-1185">Reference proteome</keyword>